<dbReference type="Pfam" id="PF13412">
    <property type="entry name" value="HTH_24"/>
    <property type="match status" value="1"/>
</dbReference>
<dbReference type="SUPFAM" id="SSF46785">
    <property type="entry name" value="Winged helix' DNA-binding domain"/>
    <property type="match status" value="1"/>
</dbReference>
<reference evidence="5 6" key="1">
    <citation type="submission" date="2015-04" db="EMBL/GenBank/DDBJ databases">
        <title>Comparative genomics of rhizobia nodulating Arachis hypogaea in China.</title>
        <authorList>
            <person name="Li Y."/>
        </authorList>
    </citation>
    <scope>NUCLEOTIDE SEQUENCE [LARGE SCALE GENOMIC DNA]</scope>
    <source>
        <strain evidence="5 6">CCBAU 51787</strain>
    </source>
</reference>
<dbReference type="SMART" id="SM00344">
    <property type="entry name" value="HTH_ASNC"/>
    <property type="match status" value="1"/>
</dbReference>
<dbReference type="PRINTS" id="PR00033">
    <property type="entry name" value="HTHASNC"/>
</dbReference>
<dbReference type="InterPro" id="IPR036390">
    <property type="entry name" value="WH_DNA-bd_sf"/>
</dbReference>
<dbReference type="InterPro" id="IPR000485">
    <property type="entry name" value="AsnC-type_HTH_dom"/>
</dbReference>
<organism evidence="5 6">
    <name type="scientific">Bradyrhizobium zhanjiangense</name>
    <dbReference type="NCBI Taxonomy" id="1325107"/>
    <lineage>
        <taxon>Bacteria</taxon>
        <taxon>Pseudomonadati</taxon>
        <taxon>Pseudomonadota</taxon>
        <taxon>Alphaproteobacteria</taxon>
        <taxon>Hyphomicrobiales</taxon>
        <taxon>Nitrobacteraceae</taxon>
        <taxon>Bradyrhizobium</taxon>
    </lineage>
</organism>
<dbReference type="InterPro" id="IPR019887">
    <property type="entry name" value="Tscrpt_reg_AsnC/Lrp_C"/>
</dbReference>
<keyword evidence="3" id="KW-0804">Transcription</keyword>
<sequence>MDDRDLKILDKLQLDAAIPVTALAESTNLSVSACWRRIKHMEDSGLICRRVALVDRRKANVPMTVFMGVRTSRHSMAWLDDFRRAIADIPEIVEAYRLTGETDYLLRLVVPGVEVYDAVYKKLISRLDFADVSSFISMEELKFTTTVPLTYV</sequence>
<protein>
    <submittedName>
        <fullName evidence="5">ArsR family transcriptional regulator</fullName>
    </submittedName>
</protein>
<dbReference type="PROSITE" id="PS50956">
    <property type="entry name" value="HTH_ASNC_2"/>
    <property type="match status" value="1"/>
</dbReference>
<gene>
    <name evidence="5" type="ORF">XH94_24520</name>
</gene>
<dbReference type="RefSeq" id="WP_128946221.1">
    <property type="nucleotide sequence ID" value="NZ_LBJM01000066.1"/>
</dbReference>
<dbReference type="GO" id="GO:0006355">
    <property type="term" value="P:regulation of DNA-templated transcription"/>
    <property type="evidence" value="ECO:0007669"/>
    <property type="project" value="UniProtKB-ARBA"/>
</dbReference>
<keyword evidence="1" id="KW-0805">Transcription regulation</keyword>
<comment type="caution">
    <text evidence="5">The sequence shown here is derived from an EMBL/GenBank/DDBJ whole genome shotgun (WGS) entry which is preliminary data.</text>
</comment>
<evidence type="ECO:0000256" key="3">
    <source>
        <dbReference type="ARBA" id="ARBA00023163"/>
    </source>
</evidence>
<dbReference type="InterPro" id="IPR019888">
    <property type="entry name" value="Tscrpt_reg_AsnC-like"/>
</dbReference>
<dbReference type="EMBL" id="LBJM01000066">
    <property type="protein sequence ID" value="RXH37055.1"/>
    <property type="molecule type" value="Genomic_DNA"/>
</dbReference>
<dbReference type="InterPro" id="IPR011008">
    <property type="entry name" value="Dimeric_a/b-barrel"/>
</dbReference>
<name>A0A4Q0SH97_9BRAD</name>
<evidence type="ECO:0000313" key="6">
    <source>
        <dbReference type="Proteomes" id="UP000290565"/>
    </source>
</evidence>
<feature type="domain" description="HTH asnC-type" evidence="4">
    <location>
        <begin position="1"/>
        <end position="62"/>
    </location>
</feature>
<evidence type="ECO:0000313" key="5">
    <source>
        <dbReference type="EMBL" id="RXH37055.1"/>
    </source>
</evidence>
<accession>A0A4Q0SH97</accession>
<dbReference type="PANTHER" id="PTHR30154">
    <property type="entry name" value="LEUCINE-RESPONSIVE REGULATORY PROTEIN"/>
    <property type="match status" value="1"/>
</dbReference>
<dbReference type="Proteomes" id="UP000290565">
    <property type="component" value="Unassembled WGS sequence"/>
</dbReference>
<dbReference type="CDD" id="cd00090">
    <property type="entry name" value="HTH_ARSR"/>
    <property type="match status" value="1"/>
</dbReference>
<dbReference type="InterPro" id="IPR036388">
    <property type="entry name" value="WH-like_DNA-bd_sf"/>
</dbReference>
<evidence type="ECO:0000259" key="4">
    <source>
        <dbReference type="PROSITE" id="PS50956"/>
    </source>
</evidence>
<dbReference type="AlphaFoldDB" id="A0A4Q0SH97"/>
<dbReference type="InterPro" id="IPR011991">
    <property type="entry name" value="ArsR-like_HTH"/>
</dbReference>
<dbReference type="Gene3D" id="1.10.10.10">
    <property type="entry name" value="Winged helix-like DNA-binding domain superfamily/Winged helix DNA-binding domain"/>
    <property type="match status" value="1"/>
</dbReference>
<dbReference type="PANTHER" id="PTHR30154:SF17">
    <property type="entry name" value="DNA-BINDING TRANSCRIPTIONAL ACTIVATOR DECR"/>
    <property type="match status" value="1"/>
</dbReference>
<evidence type="ECO:0000256" key="2">
    <source>
        <dbReference type="ARBA" id="ARBA00023125"/>
    </source>
</evidence>
<dbReference type="Gene3D" id="3.30.70.920">
    <property type="match status" value="1"/>
</dbReference>
<dbReference type="Pfam" id="PF01037">
    <property type="entry name" value="AsnC_trans_reg"/>
    <property type="match status" value="1"/>
</dbReference>
<dbReference type="PROSITE" id="PS00519">
    <property type="entry name" value="HTH_ASNC_1"/>
    <property type="match status" value="1"/>
</dbReference>
<dbReference type="GO" id="GO:0043200">
    <property type="term" value="P:response to amino acid"/>
    <property type="evidence" value="ECO:0007669"/>
    <property type="project" value="TreeGrafter"/>
</dbReference>
<dbReference type="GO" id="GO:0005829">
    <property type="term" value="C:cytosol"/>
    <property type="evidence" value="ECO:0007669"/>
    <property type="project" value="TreeGrafter"/>
</dbReference>
<evidence type="ECO:0000256" key="1">
    <source>
        <dbReference type="ARBA" id="ARBA00023015"/>
    </source>
</evidence>
<dbReference type="SUPFAM" id="SSF54909">
    <property type="entry name" value="Dimeric alpha+beta barrel"/>
    <property type="match status" value="1"/>
</dbReference>
<keyword evidence="2" id="KW-0238">DNA-binding</keyword>
<dbReference type="GO" id="GO:0043565">
    <property type="term" value="F:sequence-specific DNA binding"/>
    <property type="evidence" value="ECO:0007669"/>
    <property type="project" value="InterPro"/>
</dbReference>
<dbReference type="InterPro" id="IPR019885">
    <property type="entry name" value="Tscrpt_reg_HTH_AsnC-type_CS"/>
</dbReference>
<proteinExistence type="predicted"/>